<dbReference type="Gene3D" id="3.40.80.10">
    <property type="entry name" value="Peptidoglycan recognition protein-like"/>
    <property type="match status" value="1"/>
</dbReference>
<proteinExistence type="predicted"/>
<dbReference type="InterPro" id="IPR036505">
    <property type="entry name" value="Amidase/PGRP_sf"/>
</dbReference>
<reference evidence="5" key="1">
    <citation type="journal article" date="2014" name="Int. J. Syst. Evol. Microbiol.">
        <title>Complete genome sequence of Corynebacterium casei LMG S-19264T (=DSM 44701T), isolated from a smear-ripened cheese.</title>
        <authorList>
            <consortium name="US DOE Joint Genome Institute (JGI-PGF)"/>
            <person name="Walter F."/>
            <person name="Albersmeier A."/>
            <person name="Kalinowski J."/>
            <person name="Ruckert C."/>
        </authorList>
    </citation>
    <scope>NUCLEOTIDE SEQUENCE</scope>
    <source>
        <strain evidence="5">JCM 17251</strain>
    </source>
</reference>
<dbReference type="InterPro" id="IPR051922">
    <property type="entry name" value="Bact_Sporulation_Assoc"/>
</dbReference>
<evidence type="ECO:0000259" key="4">
    <source>
        <dbReference type="SMART" id="SM00644"/>
    </source>
</evidence>
<dbReference type="RefSeq" id="WP_188858005.1">
    <property type="nucleotide sequence ID" value="NZ_BMOS01000019.1"/>
</dbReference>
<dbReference type="GO" id="GO:0009253">
    <property type="term" value="P:peptidoglycan catabolic process"/>
    <property type="evidence" value="ECO:0007669"/>
    <property type="project" value="InterPro"/>
</dbReference>
<dbReference type="GO" id="GO:0008745">
    <property type="term" value="F:N-acetylmuramoyl-L-alanine amidase activity"/>
    <property type="evidence" value="ECO:0007669"/>
    <property type="project" value="InterPro"/>
</dbReference>
<gene>
    <name evidence="5" type="ORF">GCM10007971_26070</name>
</gene>
<dbReference type="Pfam" id="PF04122">
    <property type="entry name" value="CW_binding_2"/>
    <property type="match status" value="3"/>
</dbReference>
<feature type="domain" description="N-acetylmuramoyl-L-alanine amidase" evidence="4">
    <location>
        <begin position="125"/>
        <end position="267"/>
    </location>
</feature>
<feature type="chain" id="PRO_5037815527" description="Autolysin" evidence="3">
    <location>
        <begin position="28"/>
        <end position="579"/>
    </location>
</feature>
<evidence type="ECO:0000313" key="6">
    <source>
        <dbReference type="Proteomes" id="UP000624041"/>
    </source>
</evidence>
<dbReference type="EMBL" id="BMOS01000019">
    <property type="protein sequence ID" value="GGN61224.1"/>
    <property type="molecule type" value="Genomic_DNA"/>
</dbReference>
<dbReference type="AlphaFoldDB" id="A0A917Y0D6"/>
<dbReference type="SUPFAM" id="SSF55846">
    <property type="entry name" value="N-acetylmuramoyl-L-alanine amidase-like"/>
    <property type="match status" value="1"/>
</dbReference>
<organism evidence="5 6">
    <name type="scientific">Oceanobacillus indicireducens</name>
    <dbReference type="NCBI Taxonomy" id="1004261"/>
    <lineage>
        <taxon>Bacteria</taxon>
        <taxon>Bacillati</taxon>
        <taxon>Bacillota</taxon>
        <taxon>Bacilli</taxon>
        <taxon>Bacillales</taxon>
        <taxon>Bacillaceae</taxon>
        <taxon>Oceanobacillus</taxon>
    </lineage>
</organism>
<dbReference type="Gene3D" id="3.40.50.12090">
    <property type="match status" value="2"/>
</dbReference>
<evidence type="ECO:0000256" key="1">
    <source>
        <dbReference type="ARBA" id="ARBA00030881"/>
    </source>
</evidence>
<comment type="caution">
    <text evidence="5">The sequence shown here is derived from an EMBL/GenBank/DDBJ whole genome shotgun (WGS) entry which is preliminary data.</text>
</comment>
<dbReference type="InterPro" id="IPR007253">
    <property type="entry name" value="Cell_wall-bd_2"/>
</dbReference>
<evidence type="ECO:0000256" key="2">
    <source>
        <dbReference type="ARBA" id="ARBA00032390"/>
    </source>
</evidence>
<feature type="signal peptide" evidence="3">
    <location>
        <begin position="1"/>
        <end position="27"/>
    </location>
</feature>
<dbReference type="SMART" id="SM00644">
    <property type="entry name" value="Ami_2"/>
    <property type="match status" value="1"/>
</dbReference>
<reference evidence="5" key="2">
    <citation type="submission" date="2020-09" db="EMBL/GenBank/DDBJ databases">
        <authorList>
            <person name="Sun Q."/>
            <person name="Ohkuma M."/>
        </authorList>
    </citation>
    <scope>NUCLEOTIDE SEQUENCE</scope>
    <source>
        <strain evidence="5">JCM 17251</strain>
    </source>
</reference>
<dbReference type="PANTHER" id="PTHR30032">
    <property type="entry name" value="N-ACETYLMURAMOYL-L-ALANINE AMIDASE-RELATED"/>
    <property type="match status" value="1"/>
</dbReference>
<evidence type="ECO:0000256" key="3">
    <source>
        <dbReference type="SAM" id="SignalP"/>
    </source>
</evidence>
<dbReference type="Pfam" id="PF01510">
    <property type="entry name" value="Amidase_2"/>
    <property type="match status" value="1"/>
</dbReference>
<name>A0A917Y0D6_9BACI</name>
<dbReference type="InterPro" id="IPR002502">
    <property type="entry name" value="Amidase_domain"/>
</dbReference>
<keyword evidence="3" id="KW-0732">Signal</keyword>
<accession>A0A917Y0D6</accession>
<sequence>MKKKLHLLAVYALILMLLIPAPFAVQAETGATEEGEEETREEVYNAHGIKKGTIIYGEDISELPEEELQYIPEGWRAGEFEEPHGEIDEDYEPEGTKGKLQSTYPDVNSYIANMEHAQIEYQHKQQFPRFPYRYGVGRPEGVVAHDTGNPNNDKIENEIAFMERNYKNAFVHAFVDHNRIIEIHPPDYGAWGAGRYGNQRFIHVELTNLRNFDDFAKSINNYAYYIATLLKNYDLGVTSAELSGKGTLWSHLAVSNHLGGTSSPDPHKYFEKWGYSWQEFTQLVTQKYDELDVKRISGSSRYKTAAKVSQTGWDRSNTVVLARGDEYADALAGVPLAAKHDAPLLLSQSNKLTKVTKDEINRLNAKTVYILGGESALDKTVENELKKLGVTVKRISGSTRIETATAIAKEIGGKKAVIVNGYNFPDALSVAGYAGQLGMPILLTQSERLPAKTEQALANYSETIVVGGKGAVSKEVLNKLPKPTRIDGNTRYATTAAVARHFNLNTKEYYIATGTDYPDALSSAALAAKNKTGVLLVNKGVPWQVREVLKDHKIEDVTIIGGPASVAPGVQRKLAEYIN</sequence>
<keyword evidence="6" id="KW-1185">Reference proteome</keyword>
<evidence type="ECO:0000313" key="5">
    <source>
        <dbReference type="EMBL" id="GGN61224.1"/>
    </source>
</evidence>
<dbReference type="PANTHER" id="PTHR30032:SF8">
    <property type="entry name" value="GERMINATION-SPECIFIC N-ACETYLMURAMOYL-L-ALANINE AMIDASE"/>
    <property type="match status" value="1"/>
</dbReference>
<protein>
    <recommendedName>
        <fullName evidence="2">Autolysin</fullName>
    </recommendedName>
    <alternativeName>
        <fullName evidence="1">Cell wall hydrolase</fullName>
    </alternativeName>
</protein>
<dbReference type="Proteomes" id="UP000624041">
    <property type="component" value="Unassembled WGS sequence"/>
</dbReference>
<dbReference type="CDD" id="cd06583">
    <property type="entry name" value="PGRP"/>
    <property type="match status" value="1"/>
</dbReference>